<protein>
    <submittedName>
        <fullName evidence="4">Uncharacterized protein DUF1510</fullName>
    </submittedName>
</protein>
<evidence type="ECO:0000256" key="2">
    <source>
        <dbReference type="SAM" id="Phobius"/>
    </source>
</evidence>
<name>A0A366EIM6_9BACI</name>
<comment type="caution">
    <text evidence="4">The sequence shown here is derived from an EMBL/GenBank/DDBJ whole genome shotgun (WGS) entry which is preliminary data.</text>
</comment>
<dbReference type="AlphaFoldDB" id="A0A366EIM6"/>
<dbReference type="STRING" id="200904.GCA_900168775_02431"/>
<dbReference type="InterPro" id="IPR009988">
    <property type="entry name" value="DUF1510"/>
</dbReference>
<evidence type="ECO:0000259" key="3">
    <source>
        <dbReference type="Pfam" id="PF07423"/>
    </source>
</evidence>
<feature type="compositionally biased region" description="Basic and acidic residues" evidence="1">
    <location>
        <begin position="218"/>
        <end position="233"/>
    </location>
</feature>
<reference evidence="4 5" key="1">
    <citation type="submission" date="2018-06" db="EMBL/GenBank/DDBJ databases">
        <title>Genomic Encyclopedia of Type Strains, Phase IV (KMG-IV): sequencing the most valuable type-strain genomes for metagenomic binning, comparative biology and taxonomic classification.</title>
        <authorList>
            <person name="Goeker M."/>
        </authorList>
    </citation>
    <scope>NUCLEOTIDE SEQUENCE [LARGE SCALE GENOMIC DNA]</scope>
    <source>
        <strain evidence="4 5">DSM 15140</strain>
    </source>
</reference>
<dbReference type="RefSeq" id="WP_113865905.1">
    <property type="nucleotide sequence ID" value="NZ_BAABQN010000001.1"/>
</dbReference>
<sequence length="248" mass="27921">MPHDYDYHFSRTNTRQTKRKKNKKWIFLLCGVAVSLVVVFFVILVFNQPAKDQPVASDESTETGANEKTETTSSKPEVPTKEETNQDTSEDSEAIADTADETDGANSQGGLELTEVESNEEIVKDAYTADWEPIGTSQEGSHQISWEQGSTDWQEMLQAAKIATGVALDEMNYLWVSGNGEQKVIATFSDRSITNHYRVYLSWVENEGWQPTRVDRLTENDQKHRFEAAKDDQQTNDSSANEDSPNVE</sequence>
<dbReference type="Proteomes" id="UP000252254">
    <property type="component" value="Unassembled WGS sequence"/>
</dbReference>
<keyword evidence="2" id="KW-0812">Transmembrane</keyword>
<dbReference type="OrthoDB" id="2168558at2"/>
<feature type="region of interest" description="Disordered" evidence="1">
    <location>
        <begin position="52"/>
        <end position="93"/>
    </location>
</feature>
<feature type="compositionally biased region" description="Polar residues" evidence="1">
    <location>
        <begin position="235"/>
        <end position="248"/>
    </location>
</feature>
<accession>A0A366EIM6</accession>
<keyword evidence="5" id="KW-1185">Reference proteome</keyword>
<gene>
    <name evidence="4" type="ORF">DES48_10148</name>
</gene>
<feature type="region of interest" description="Disordered" evidence="1">
    <location>
        <begin position="99"/>
        <end position="118"/>
    </location>
</feature>
<evidence type="ECO:0000313" key="5">
    <source>
        <dbReference type="Proteomes" id="UP000252254"/>
    </source>
</evidence>
<proteinExistence type="predicted"/>
<evidence type="ECO:0000256" key="1">
    <source>
        <dbReference type="SAM" id="MobiDB-lite"/>
    </source>
</evidence>
<feature type="region of interest" description="Disordered" evidence="1">
    <location>
        <begin position="218"/>
        <end position="248"/>
    </location>
</feature>
<keyword evidence="2" id="KW-1133">Transmembrane helix</keyword>
<dbReference type="Pfam" id="PF07423">
    <property type="entry name" value="DUF1510"/>
    <property type="match status" value="1"/>
</dbReference>
<keyword evidence="2" id="KW-0472">Membrane</keyword>
<evidence type="ECO:0000313" key="4">
    <source>
        <dbReference type="EMBL" id="RBP01319.1"/>
    </source>
</evidence>
<dbReference type="EMBL" id="QNRI01000001">
    <property type="protein sequence ID" value="RBP01319.1"/>
    <property type="molecule type" value="Genomic_DNA"/>
</dbReference>
<organism evidence="4 5">
    <name type="scientific">Paraliobacillus ryukyuensis</name>
    <dbReference type="NCBI Taxonomy" id="200904"/>
    <lineage>
        <taxon>Bacteria</taxon>
        <taxon>Bacillati</taxon>
        <taxon>Bacillota</taxon>
        <taxon>Bacilli</taxon>
        <taxon>Bacillales</taxon>
        <taxon>Bacillaceae</taxon>
        <taxon>Paraliobacillus</taxon>
    </lineage>
</organism>
<feature type="transmembrane region" description="Helical" evidence="2">
    <location>
        <begin position="25"/>
        <end position="46"/>
    </location>
</feature>
<feature type="domain" description="DUF1510" evidence="3">
    <location>
        <begin position="127"/>
        <end position="216"/>
    </location>
</feature>